<dbReference type="Pfam" id="PF08780">
    <property type="entry name" value="NTase_sub_bind"/>
    <property type="match status" value="1"/>
</dbReference>
<organism evidence="1 2">
    <name type="scientific">Candidatus Nitrotoga fabula</name>
    <dbReference type="NCBI Taxonomy" id="2182327"/>
    <lineage>
        <taxon>Bacteria</taxon>
        <taxon>Pseudomonadati</taxon>
        <taxon>Pseudomonadota</taxon>
        <taxon>Betaproteobacteria</taxon>
        <taxon>Nitrosomonadales</taxon>
        <taxon>Gallionellaceae</taxon>
        <taxon>Candidatus Nitrotoga</taxon>
    </lineage>
</organism>
<sequence>MNSEQLNITPLERAIQRLEEGWARYQLDTSDLQIRDGLIQRFEFTYEISHKMLKRYLEFVSPTPEHYDDMAFPDLIRSGNEQGLLLGDWPVWRKYREMRSKTSHTYDEDTALIVVEGIPRFLEEACYLRDRLRERLA</sequence>
<dbReference type="Proteomes" id="UP000675882">
    <property type="component" value="Unassembled WGS sequence"/>
</dbReference>
<dbReference type="EMBL" id="CAJNBL010000011">
    <property type="protein sequence ID" value="CAE6709473.1"/>
    <property type="molecule type" value="Genomic_DNA"/>
</dbReference>
<evidence type="ECO:0008006" key="3">
    <source>
        <dbReference type="Google" id="ProtNLM"/>
    </source>
</evidence>
<comment type="caution">
    <text evidence="1">The sequence shown here is derived from an EMBL/GenBank/DDBJ whole genome shotgun (WGS) entry which is preliminary data.</text>
</comment>
<protein>
    <recommendedName>
        <fullName evidence="3">Nucleotidyltransferase substrate binding protein, HI0074 family</fullName>
    </recommendedName>
</protein>
<reference evidence="1" key="1">
    <citation type="submission" date="2021-02" db="EMBL/GenBank/DDBJ databases">
        <authorList>
            <person name="Han P."/>
        </authorList>
    </citation>
    <scope>NUCLEOTIDE SEQUENCE</scope>
    <source>
        <strain evidence="1">Candidatus Nitrotoga sp. ZN8</strain>
    </source>
</reference>
<dbReference type="Gene3D" id="1.20.120.330">
    <property type="entry name" value="Nucleotidyltransferases domain 2"/>
    <property type="match status" value="1"/>
</dbReference>
<keyword evidence="2" id="KW-1185">Reference proteome</keyword>
<proteinExistence type="predicted"/>
<accession>A0A916BCV9</accession>
<dbReference type="AlphaFoldDB" id="A0A916BCV9"/>
<dbReference type="RefSeq" id="WP_213035726.1">
    <property type="nucleotide sequence ID" value="NZ_CAJNBL010000011.1"/>
</dbReference>
<dbReference type="NCBIfam" id="TIGR01987">
    <property type="entry name" value="HI0074"/>
    <property type="match status" value="1"/>
</dbReference>
<name>A0A916BCV9_9PROT</name>
<gene>
    <name evidence="1" type="ORF">NTGZN8_190017</name>
</gene>
<evidence type="ECO:0000313" key="1">
    <source>
        <dbReference type="EMBL" id="CAE6709473.1"/>
    </source>
</evidence>
<dbReference type="InterPro" id="IPR010235">
    <property type="entry name" value="HepT"/>
</dbReference>
<evidence type="ECO:0000313" key="2">
    <source>
        <dbReference type="Proteomes" id="UP000675882"/>
    </source>
</evidence>
<dbReference type="SUPFAM" id="SSF81593">
    <property type="entry name" value="Nucleotidyltransferase substrate binding subunit/domain"/>
    <property type="match status" value="1"/>
</dbReference>